<protein>
    <submittedName>
        <fullName evidence="1">Uncharacterized protein</fullName>
    </submittedName>
</protein>
<keyword evidence="2" id="KW-1185">Reference proteome</keyword>
<comment type="caution">
    <text evidence="1">The sequence shown here is derived from an EMBL/GenBank/DDBJ whole genome shotgun (WGS) entry which is preliminary data.</text>
</comment>
<sequence>MMTVAELRRLFLAPACSTAITRPQGPSVSTHTPQSTLNFLYQKGARSSLNCMIGYKRNQSLLTKKELQAQSIPR</sequence>
<proteinExistence type="predicted"/>
<dbReference type="Proteomes" id="UP000009319">
    <property type="component" value="Unassembled WGS sequence"/>
</dbReference>
<evidence type="ECO:0000313" key="1">
    <source>
        <dbReference type="EMBL" id="CCM78970.1"/>
    </source>
</evidence>
<organism evidence="1 2">
    <name type="scientific">Rhizobium mesoamericanum STM3625</name>
    <dbReference type="NCBI Taxonomy" id="1211777"/>
    <lineage>
        <taxon>Bacteria</taxon>
        <taxon>Pseudomonadati</taxon>
        <taxon>Pseudomonadota</taxon>
        <taxon>Alphaproteobacteria</taxon>
        <taxon>Hyphomicrobiales</taxon>
        <taxon>Rhizobiaceae</taxon>
        <taxon>Rhizobium/Agrobacterium group</taxon>
        <taxon>Rhizobium</taxon>
    </lineage>
</organism>
<accession>K0Q2U0</accession>
<dbReference type="AlphaFoldDB" id="K0Q2U0"/>
<dbReference type="EMBL" id="CANI01000041">
    <property type="protein sequence ID" value="CCM78970.1"/>
    <property type="molecule type" value="Genomic_DNA"/>
</dbReference>
<evidence type="ECO:0000313" key="2">
    <source>
        <dbReference type="Proteomes" id="UP000009319"/>
    </source>
</evidence>
<reference evidence="1 2" key="1">
    <citation type="journal article" date="2013" name="Genome Announc.">
        <title>Draft Genome Sequence of Rhizobium mesoamericanum STM3625, a Nitrogen-Fixing Symbiont of Mimosa pudica Isolated in French Guiana (South America).</title>
        <authorList>
            <person name="Moulin L."/>
            <person name="Mornico D."/>
            <person name="Melkonian R."/>
            <person name="Klonowska A."/>
        </authorList>
    </citation>
    <scope>NUCLEOTIDE SEQUENCE [LARGE SCALE GENOMIC DNA]</scope>
    <source>
        <strain evidence="1 2">STM3625</strain>
    </source>
</reference>
<dbReference type="HOGENOM" id="CLU_2685302_0_0_5"/>
<name>K0Q2U0_9HYPH</name>
<gene>
    <name evidence="1" type="ORF">BN77_p10207</name>
</gene>